<feature type="domain" description="Cell wall hydrolase SleB" evidence="1">
    <location>
        <begin position="45"/>
        <end position="154"/>
    </location>
</feature>
<dbReference type="OrthoDB" id="9983162at2759"/>
<dbReference type="Gene3D" id="6.20.240.60">
    <property type="match status" value="1"/>
</dbReference>
<name>A0A813Y0D6_ADIRI</name>
<dbReference type="InterPro" id="IPR042047">
    <property type="entry name" value="SleB_dom1"/>
</dbReference>
<reference evidence="2" key="1">
    <citation type="submission" date="2021-02" db="EMBL/GenBank/DDBJ databases">
        <authorList>
            <person name="Nowell W R."/>
        </authorList>
    </citation>
    <scope>NUCLEOTIDE SEQUENCE</scope>
</reference>
<evidence type="ECO:0000313" key="3">
    <source>
        <dbReference type="Proteomes" id="UP000663852"/>
    </source>
</evidence>
<accession>A0A813Y0D6</accession>
<organism evidence="2 3">
    <name type="scientific">Adineta ricciae</name>
    <name type="common">Rotifer</name>
    <dbReference type="NCBI Taxonomy" id="249248"/>
    <lineage>
        <taxon>Eukaryota</taxon>
        <taxon>Metazoa</taxon>
        <taxon>Spiralia</taxon>
        <taxon>Gnathifera</taxon>
        <taxon>Rotifera</taxon>
        <taxon>Eurotatoria</taxon>
        <taxon>Bdelloidea</taxon>
        <taxon>Adinetida</taxon>
        <taxon>Adinetidae</taxon>
        <taxon>Adineta</taxon>
    </lineage>
</organism>
<dbReference type="Proteomes" id="UP000663852">
    <property type="component" value="Unassembled WGS sequence"/>
</dbReference>
<dbReference type="AlphaFoldDB" id="A0A813Y0D6"/>
<gene>
    <name evidence="2" type="ORF">EDS130_LOCUS8537</name>
</gene>
<dbReference type="EMBL" id="CAJNOJ010000027">
    <property type="protein sequence ID" value="CAF0875953.1"/>
    <property type="molecule type" value="Genomic_DNA"/>
</dbReference>
<dbReference type="Pfam" id="PF07486">
    <property type="entry name" value="Hydrolase_2"/>
    <property type="match status" value="1"/>
</dbReference>
<proteinExistence type="predicted"/>
<evidence type="ECO:0000313" key="2">
    <source>
        <dbReference type="EMBL" id="CAF0875953.1"/>
    </source>
</evidence>
<evidence type="ECO:0000259" key="1">
    <source>
        <dbReference type="Pfam" id="PF07486"/>
    </source>
</evidence>
<dbReference type="GO" id="GO:0016787">
    <property type="term" value="F:hydrolase activity"/>
    <property type="evidence" value="ECO:0007669"/>
    <property type="project" value="InterPro"/>
</dbReference>
<protein>
    <recommendedName>
        <fullName evidence="1">Cell wall hydrolase SleB domain-containing protein</fullName>
    </recommendedName>
</protein>
<comment type="caution">
    <text evidence="2">The sequence shown here is derived from an EMBL/GenBank/DDBJ whole genome shotgun (WGS) entry which is preliminary data.</text>
</comment>
<dbReference type="InterPro" id="IPR011105">
    <property type="entry name" value="Cell_wall_hydrolase_SleB"/>
</dbReference>
<dbReference type="Gene3D" id="1.10.10.2520">
    <property type="entry name" value="Cell wall hydrolase SleB, domain 1"/>
    <property type="match status" value="1"/>
</dbReference>
<sequence>MVGKPSSFFNSFICNSLQTHKTNRKMAQLSELEVFRKTVYAEARGESVEGQEWVAWVIKNRASQNRSYWGGPTIKGVCLHPRQFECWNGVDDIYIGEPEVYRKVCKVVDAIYRANPSDDPTNGTDHYHNPDKEDTPSWVHNCVFVKKIGNHTFYKSKS</sequence>